<evidence type="ECO:0000256" key="4">
    <source>
        <dbReference type="ARBA" id="ARBA00022519"/>
    </source>
</evidence>
<dbReference type="PANTHER" id="PTHR30627:SF2">
    <property type="entry name" value="PEPTIDOGLYCAN D,D-TRANSPEPTIDASE MRDA"/>
    <property type="match status" value="1"/>
</dbReference>
<keyword evidence="8" id="KW-0378">Hydrolase</keyword>
<dbReference type="InterPro" id="IPR012338">
    <property type="entry name" value="Beta-lactam/transpept-like"/>
</dbReference>
<evidence type="ECO:0000256" key="8">
    <source>
        <dbReference type="ARBA" id="ARBA00022801"/>
    </source>
</evidence>
<feature type="transmembrane region" description="Helical" evidence="14">
    <location>
        <begin position="7"/>
        <end position="25"/>
    </location>
</feature>
<keyword evidence="4" id="KW-0997">Cell inner membrane</keyword>
<dbReference type="SUPFAM" id="SSF56519">
    <property type="entry name" value="Penicillin binding protein dimerisation domain"/>
    <property type="match status" value="1"/>
</dbReference>
<dbReference type="InterPro" id="IPR036138">
    <property type="entry name" value="PBP_dimer_sf"/>
</dbReference>
<dbReference type="EMBL" id="CP028923">
    <property type="protein sequence ID" value="QCK13370.1"/>
    <property type="molecule type" value="Genomic_DNA"/>
</dbReference>
<proteinExistence type="predicted"/>
<evidence type="ECO:0000256" key="6">
    <source>
        <dbReference type="ARBA" id="ARBA00022670"/>
    </source>
</evidence>
<evidence type="ECO:0000256" key="9">
    <source>
        <dbReference type="ARBA" id="ARBA00022960"/>
    </source>
</evidence>
<evidence type="ECO:0000256" key="10">
    <source>
        <dbReference type="ARBA" id="ARBA00022984"/>
    </source>
</evidence>
<evidence type="ECO:0000256" key="1">
    <source>
        <dbReference type="ARBA" id="ARBA00004167"/>
    </source>
</evidence>
<evidence type="ECO:0000256" key="5">
    <source>
        <dbReference type="ARBA" id="ARBA00022645"/>
    </source>
</evidence>
<reference evidence="17 18" key="1">
    <citation type="submission" date="2018-04" db="EMBL/GenBank/DDBJ databases">
        <title>Complete genome uncultured novel isolate.</title>
        <authorList>
            <person name="Merlino G."/>
        </authorList>
    </citation>
    <scope>NUCLEOTIDE SEQUENCE [LARGE SCALE GENOMIC DNA]</scope>
    <source>
        <strain evidence="18">R1DC9</strain>
    </source>
</reference>
<keyword evidence="3" id="KW-1003">Cell membrane</keyword>
<dbReference type="Pfam" id="PF03717">
    <property type="entry name" value="PBP_dimer"/>
    <property type="match status" value="1"/>
</dbReference>
<keyword evidence="10" id="KW-0573">Peptidoglycan synthesis</keyword>
<evidence type="ECO:0000313" key="18">
    <source>
        <dbReference type="Proteomes" id="UP000298616"/>
    </source>
</evidence>
<keyword evidence="12 14" id="KW-0472">Membrane</keyword>
<organism evidence="17 18">
    <name type="scientific">Mangrovivirga cuniculi</name>
    <dbReference type="NCBI Taxonomy" id="2715131"/>
    <lineage>
        <taxon>Bacteria</taxon>
        <taxon>Pseudomonadati</taxon>
        <taxon>Bacteroidota</taxon>
        <taxon>Cytophagia</taxon>
        <taxon>Cytophagales</taxon>
        <taxon>Mangrovivirgaceae</taxon>
        <taxon>Mangrovivirga</taxon>
    </lineage>
</organism>
<dbReference type="GO" id="GO:0009002">
    <property type="term" value="F:serine-type D-Ala-D-Ala carboxypeptidase activity"/>
    <property type="evidence" value="ECO:0007669"/>
    <property type="project" value="InterPro"/>
</dbReference>
<dbReference type="Gene3D" id="3.90.1310.10">
    <property type="entry name" value="Penicillin-binding protein 2a (Domain 2)"/>
    <property type="match status" value="1"/>
</dbReference>
<dbReference type="GO" id="GO:0006508">
    <property type="term" value="P:proteolysis"/>
    <property type="evidence" value="ECO:0007669"/>
    <property type="project" value="UniProtKB-KW"/>
</dbReference>
<accession>A0A4D7JJ11</accession>
<protein>
    <submittedName>
        <fullName evidence="17">Penicillin-binding protein 2</fullName>
    </submittedName>
</protein>
<dbReference type="GO" id="GO:0071972">
    <property type="term" value="F:peptidoglycan L,D-transpeptidase activity"/>
    <property type="evidence" value="ECO:0007669"/>
    <property type="project" value="TreeGrafter"/>
</dbReference>
<evidence type="ECO:0000256" key="11">
    <source>
        <dbReference type="ARBA" id="ARBA00022989"/>
    </source>
</evidence>
<dbReference type="SUPFAM" id="SSF56601">
    <property type="entry name" value="beta-lactamase/transpeptidase-like"/>
    <property type="match status" value="1"/>
</dbReference>
<dbReference type="InterPro" id="IPR001460">
    <property type="entry name" value="PCN-bd_Tpept"/>
</dbReference>
<keyword evidence="11 14" id="KW-1133">Transmembrane helix</keyword>
<evidence type="ECO:0000256" key="13">
    <source>
        <dbReference type="ARBA" id="ARBA00023316"/>
    </source>
</evidence>
<dbReference type="OrthoDB" id="9766847at2"/>
<feature type="domain" description="Penicillin-binding protein transpeptidase" evidence="15">
    <location>
        <begin position="252"/>
        <end position="577"/>
    </location>
</feature>
<keyword evidence="13" id="KW-0961">Cell wall biogenesis/degradation</keyword>
<dbReference type="Gene3D" id="3.40.710.10">
    <property type="entry name" value="DD-peptidase/beta-lactamase superfamily"/>
    <property type="match status" value="1"/>
</dbReference>
<evidence type="ECO:0000256" key="3">
    <source>
        <dbReference type="ARBA" id="ARBA00022475"/>
    </source>
</evidence>
<dbReference type="Pfam" id="PF00905">
    <property type="entry name" value="Transpeptidase"/>
    <property type="match status" value="1"/>
</dbReference>
<keyword evidence="6" id="KW-0645">Protease</keyword>
<dbReference type="GO" id="GO:0071555">
    <property type="term" value="P:cell wall organization"/>
    <property type="evidence" value="ECO:0007669"/>
    <property type="project" value="UniProtKB-KW"/>
</dbReference>
<evidence type="ECO:0000256" key="2">
    <source>
        <dbReference type="ARBA" id="ARBA00004236"/>
    </source>
</evidence>
<dbReference type="InterPro" id="IPR005311">
    <property type="entry name" value="PBP_dimer"/>
</dbReference>
<evidence type="ECO:0000256" key="7">
    <source>
        <dbReference type="ARBA" id="ARBA00022692"/>
    </source>
</evidence>
<name>A0A4D7JJ11_9BACT</name>
<dbReference type="KEGG" id="fpf:DCC35_00705"/>
<keyword evidence="5" id="KW-0121">Carboxypeptidase</keyword>
<dbReference type="InterPro" id="IPR050515">
    <property type="entry name" value="Beta-lactam/transpept"/>
</dbReference>
<evidence type="ECO:0000313" key="17">
    <source>
        <dbReference type="EMBL" id="QCK13370.1"/>
    </source>
</evidence>
<keyword evidence="9" id="KW-0133">Cell shape</keyword>
<dbReference type="Proteomes" id="UP000298616">
    <property type="component" value="Chromosome"/>
</dbReference>
<dbReference type="AlphaFoldDB" id="A0A4D7JJ11"/>
<dbReference type="RefSeq" id="WP_137088965.1">
    <property type="nucleotide sequence ID" value="NZ_CP028923.1"/>
</dbReference>
<dbReference type="PANTHER" id="PTHR30627">
    <property type="entry name" value="PEPTIDOGLYCAN D,D-TRANSPEPTIDASE"/>
    <property type="match status" value="1"/>
</dbReference>
<evidence type="ECO:0000259" key="16">
    <source>
        <dbReference type="Pfam" id="PF03717"/>
    </source>
</evidence>
<comment type="subcellular location">
    <subcellularLocation>
        <location evidence="2">Cell membrane</location>
    </subcellularLocation>
    <subcellularLocation>
        <location evidence="1">Membrane</location>
        <topology evidence="1">Single-pass membrane protein</topology>
    </subcellularLocation>
</comment>
<keyword evidence="7 14" id="KW-0812">Transmembrane</keyword>
<gene>
    <name evidence="17" type="primary">mrdA</name>
    <name evidence="17" type="ORF">DCC35_00705</name>
</gene>
<evidence type="ECO:0000256" key="14">
    <source>
        <dbReference type="SAM" id="Phobius"/>
    </source>
</evidence>
<keyword evidence="18" id="KW-1185">Reference proteome</keyword>
<evidence type="ECO:0000259" key="15">
    <source>
        <dbReference type="Pfam" id="PF00905"/>
    </source>
</evidence>
<dbReference type="GO" id="GO:0008658">
    <property type="term" value="F:penicillin binding"/>
    <property type="evidence" value="ECO:0007669"/>
    <property type="project" value="InterPro"/>
</dbReference>
<dbReference type="Gene3D" id="3.30.1390.30">
    <property type="entry name" value="Penicillin-binding protein 2a, domain 3"/>
    <property type="match status" value="1"/>
</dbReference>
<dbReference type="GO" id="GO:0009252">
    <property type="term" value="P:peptidoglycan biosynthetic process"/>
    <property type="evidence" value="ECO:0007669"/>
    <property type="project" value="UniProtKB-KW"/>
</dbReference>
<dbReference type="GO" id="GO:0008360">
    <property type="term" value="P:regulation of cell shape"/>
    <property type="evidence" value="ECO:0007669"/>
    <property type="project" value="UniProtKB-KW"/>
</dbReference>
<evidence type="ECO:0000256" key="12">
    <source>
        <dbReference type="ARBA" id="ARBA00023136"/>
    </source>
</evidence>
<feature type="domain" description="Penicillin-binding protein dimerisation" evidence="16">
    <location>
        <begin position="49"/>
        <end position="213"/>
    </location>
</feature>
<dbReference type="InterPro" id="IPR017790">
    <property type="entry name" value="Penicillin-binding_protein_2"/>
</dbReference>
<dbReference type="NCBIfam" id="TIGR03423">
    <property type="entry name" value="pbp2_mrdA"/>
    <property type="match status" value="1"/>
</dbReference>
<sequence>MFKERKVIIQSVVIFVGIILLTRLFHLQIIDETSRLAADNNSRRKFVEYPYRGLVYDRNGEIIVYNKPVYDIMVVPSEVDMEDTTKFCSLLDIDKQNFIERMSEAKGYSYVKPSVFYSQMSNEEFARIQDRFSEYSGFYVTPKTNRYYPYSGMANALGYIGEVTPGILKRDTTNYYKSGDLIGISGLESRYEDALRGKRGVSYKMINVHGVVKGKYKEGKADTIPEPGLNITTTIDSELQKYGEKLMDGKIGSVVAIEPATGEILSIVSAPSYNPNLLTGREFSKNYSLINSDTTKPLYNRPIQADQYPPGSIFKMIQALIALEEGVITPQTRVVCNRSIINCHGPHSYEDLRGAIKHSCNPYFYETFKRIIQQGEVNSFNADAAVGLEGWIKHLKTFGLGQRLGIDLPNERTGVVPTVSLYNRIYGEGSWNFFTVYSLSIGQGELGVSPLQMANLSAIIANRGFYITPHLVKEIGGSKELVPEKYKKKNYTSVSPDKYGVVVDAMDAVVNSGWSGTGARAHIDDIVVCGKTGTAQNPHGEDHSVFMAFAPKDNPKIAVSVYVENAGQGARAAASIAGLMIEKYLKGEIERKNIEDYALEGDFIY</sequence>
<dbReference type="GO" id="GO:0005886">
    <property type="term" value="C:plasma membrane"/>
    <property type="evidence" value="ECO:0007669"/>
    <property type="project" value="UniProtKB-SubCell"/>
</dbReference>